<dbReference type="KEGG" id="pko:PKOR_15960"/>
<keyword evidence="2" id="KW-1185">Reference proteome</keyword>
<dbReference type="SUPFAM" id="SSF143081">
    <property type="entry name" value="BB1717-like"/>
    <property type="match status" value="1"/>
</dbReference>
<protein>
    <submittedName>
        <fullName evidence="1">Uncharacterized protein</fullName>
    </submittedName>
</protein>
<sequence>MLHAKAVKGWGISFEVPAEQYPKIEDLWSCSKSLQDLSASHEPVHVLKGLPWLSGDKADEHLLSLLRPYPSEELRLYPVSTLVNSPVHGTPDLLAPRRGACLASILEMKPCGETWFWIHRLIQEA</sequence>
<dbReference type="AlphaFoldDB" id="A0A0E3UYB6"/>
<dbReference type="HOGENOM" id="CLU_1990615_0_0_10"/>
<dbReference type="EMBL" id="CP009621">
    <property type="protein sequence ID" value="AKD04311.1"/>
    <property type="molecule type" value="Genomic_DNA"/>
</dbReference>
<reference evidence="1 2" key="1">
    <citation type="journal article" date="2015" name="Sci. Rep.">
        <title>Unraveling adaptation of Pontibacter korlensis to radiation and infertility in desert through complete genome and comparative transcriptomic analysis.</title>
        <authorList>
            <person name="Dai J."/>
            <person name="Dai W."/>
            <person name="Qiu C."/>
            <person name="Yang Z."/>
            <person name="Zhang Y."/>
            <person name="Zhou M."/>
            <person name="Zhang L."/>
            <person name="Fang C."/>
            <person name="Gao Q."/>
            <person name="Yang Q."/>
            <person name="Li X."/>
            <person name="Wang Z."/>
            <person name="Wang Z."/>
            <person name="Jia Z."/>
            <person name="Chen X."/>
        </authorList>
    </citation>
    <scope>NUCLEOTIDE SEQUENCE [LARGE SCALE GENOMIC DNA]</scope>
    <source>
        <strain evidence="1 2">X14-1T</strain>
    </source>
</reference>
<dbReference type="STRING" id="400092.PKOR_15960"/>
<evidence type="ECO:0000313" key="2">
    <source>
        <dbReference type="Proteomes" id="UP000033109"/>
    </source>
</evidence>
<proteinExistence type="predicted"/>
<accession>A0A0E3UYB6</accession>
<gene>
    <name evidence="1" type="ORF">PKOR_15960</name>
</gene>
<name>A0A0E3UYB6_9BACT</name>
<dbReference type="InterPro" id="IPR036590">
    <property type="entry name" value="SRAP-like"/>
</dbReference>
<dbReference type="Gene3D" id="3.90.1680.10">
    <property type="entry name" value="SOS response associated peptidase-like"/>
    <property type="match status" value="1"/>
</dbReference>
<evidence type="ECO:0000313" key="1">
    <source>
        <dbReference type="EMBL" id="AKD04311.1"/>
    </source>
</evidence>
<dbReference type="Proteomes" id="UP000033109">
    <property type="component" value="Chromosome"/>
</dbReference>
<dbReference type="PATRIC" id="fig|400092.3.peg.3495"/>
<organism evidence="1 2">
    <name type="scientific">Pontibacter korlensis</name>
    <dbReference type="NCBI Taxonomy" id="400092"/>
    <lineage>
        <taxon>Bacteria</taxon>
        <taxon>Pseudomonadati</taxon>
        <taxon>Bacteroidota</taxon>
        <taxon>Cytophagia</taxon>
        <taxon>Cytophagales</taxon>
        <taxon>Hymenobacteraceae</taxon>
        <taxon>Pontibacter</taxon>
    </lineage>
</organism>